<evidence type="ECO:0000256" key="1">
    <source>
        <dbReference type="ARBA" id="ARBA00001974"/>
    </source>
</evidence>
<evidence type="ECO:0000256" key="14">
    <source>
        <dbReference type="ARBA" id="ARBA00023316"/>
    </source>
</evidence>
<accession>A0A2M8KIN9</accession>
<evidence type="ECO:0000256" key="10">
    <source>
        <dbReference type="ARBA" id="ARBA00022960"/>
    </source>
</evidence>
<dbReference type="InterPro" id="IPR016166">
    <property type="entry name" value="FAD-bd_PCMH"/>
</dbReference>
<dbReference type="InterPro" id="IPR036635">
    <property type="entry name" value="MurB_C_sf"/>
</dbReference>
<feature type="active site" evidence="16">
    <location>
        <position position="311"/>
    </location>
</feature>
<evidence type="ECO:0000256" key="4">
    <source>
        <dbReference type="ARBA" id="ARBA00004752"/>
    </source>
</evidence>
<dbReference type="EMBL" id="PFEA01000033">
    <property type="protein sequence ID" value="PJE59786.1"/>
    <property type="molecule type" value="Genomic_DNA"/>
</dbReference>
<comment type="caution">
    <text evidence="18">The sequence shown here is derived from an EMBL/GenBank/DDBJ whole genome shotgun (WGS) entry which is preliminary data.</text>
</comment>
<dbReference type="InterPro" id="IPR003170">
    <property type="entry name" value="MurB"/>
</dbReference>
<dbReference type="GO" id="GO:0008762">
    <property type="term" value="F:UDP-N-acetylmuramate dehydrogenase activity"/>
    <property type="evidence" value="ECO:0007669"/>
    <property type="project" value="UniProtKB-UniRule"/>
</dbReference>
<keyword evidence="12 16" id="KW-0560">Oxidoreductase</keyword>
<evidence type="ECO:0000256" key="12">
    <source>
        <dbReference type="ARBA" id="ARBA00023002"/>
    </source>
</evidence>
<dbReference type="NCBIfam" id="TIGR00179">
    <property type="entry name" value="murB"/>
    <property type="match status" value="1"/>
</dbReference>
<evidence type="ECO:0000256" key="16">
    <source>
        <dbReference type="HAMAP-Rule" id="MF_00037"/>
    </source>
</evidence>
<keyword evidence="10 16" id="KW-0133">Cell shape</keyword>
<keyword evidence="8 16" id="KW-0274">FAD</keyword>
<dbReference type="SUPFAM" id="SSF56176">
    <property type="entry name" value="FAD-binding/transporter-associated domain-like"/>
    <property type="match status" value="1"/>
</dbReference>
<name>A0A2M8KIN9_9BACT</name>
<evidence type="ECO:0000256" key="11">
    <source>
        <dbReference type="ARBA" id="ARBA00022984"/>
    </source>
</evidence>
<evidence type="ECO:0000313" key="19">
    <source>
        <dbReference type="Proteomes" id="UP000231086"/>
    </source>
</evidence>
<dbReference type="UniPathway" id="UPA00219"/>
<evidence type="ECO:0000256" key="6">
    <source>
        <dbReference type="ARBA" id="ARBA00022618"/>
    </source>
</evidence>
<dbReference type="InterPro" id="IPR016169">
    <property type="entry name" value="FAD-bd_PCMH_sub2"/>
</dbReference>
<comment type="cofactor">
    <cofactor evidence="1 16">
        <name>FAD</name>
        <dbReference type="ChEBI" id="CHEBI:57692"/>
    </cofactor>
</comment>
<feature type="active site" description="Proton donor" evidence="16">
    <location>
        <position position="219"/>
    </location>
</feature>
<comment type="function">
    <text evidence="2 16">Cell wall formation.</text>
</comment>
<dbReference type="EC" id="1.3.1.98" evidence="16"/>
<organism evidence="18 19">
    <name type="scientific">Candidatus Portnoybacteria bacterium CG10_big_fil_rev_8_21_14_0_10_44_7</name>
    <dbReference type="NCBI Taxonomy" id="1974816"/>
    <lineage>
        <taxon>Bacteria</taxon>
        <taxon>Candidatus Portnoyibacteriota</taxon>
    </lineage>
</organism>
<evidence type="ECO:0000256" key="8">
    <source>
        <dbReference type="ARBA" id="ARBA00022827"/>
    </source>
</evidence>
<comment type="catalytic activity">
    <reaction evidence="15 16">
        <text>UDP-N-acetyl-alpha-D-muramate + NADP(+) = UDP-N-acetyl-3-O-(1-carboxyvinyl)-alpha-D-glucosamine + NADPH + H(+)</text>
        <dbReference type="Rhea" id="RHEA:12248"/>
        <dbReference type="ChEBI" id="CHEBI:15378"/>
        <dbReference type="ChEBI" id="CHEBI:57783"/>
        <dbReference type="ChEBI" id="CHEBI:58349"/>
        <dbReference type="ChEBI" id="CHEBI:68483"/>
        <dbReference type="ChEBI" id="CHEBI:70757"/>
        <dbReference type="EC" id="1.3.1.98"/>
    </reaction>
</comment>
<feature type="domain" description="FAD-binding PCMH-type" evidence="17">
    <location>
        <begin position="23"/>
        <end position="192"/>
    </location>
</feature>
<keyword evidence="11 16" id="KW-0573">Peptidoglycan synthesis</keyword>
<keyword evidence="14 16" id="KW-0961">Cell wall biogenesis/degradation</keyword>
<comment type="similarity">
    <text evidence="16">Belongs to the MurB family.</text>
</comment>
<evidence type="ECO:0000256" key="13">
    <source>
        <dbReference type="ARBA" id="ARBA00023306"/>
    </source>
</evidence>
<dbReference type="HAMAP" id="MF_00037">
    <property type="entry name" value="MurB"/>
    <property type="match status" value="1"/>
</dbReference>
<dbReference type="PANTHER" id="PTHR21071:SF4">
    <property type="entry name" value="UDP-N-ACETYLENOLPYRUVOYLGLUCOSAMINE REDUCTASE"/>
    <property type="match status" value="1"/>
</dbReference>
<dbReference type="Gene3D" id="3.30.465.10">
    <property type="match status" value="1"/>
</dbReference>
<proteinExistence type="inferred from homology"/>
<comment type="pathway">
    <text evidence="4 16">Cell wall biogenesis; peptidoglycan biosynthesis.</text>
</comment>
<keyword evidence="6 16" id="KW-0132">Cell division</keyword>
<dbReference type="GO" id="GO:0009252">
    <property type="term" value="P:peptidoglycan biosynthetic process"/>
    <property type="evidence" value="ECO:0007669"/>
    <property type="project" value="UniProtKB-UniRule"/>
</dbReference>
<protein>
    <recommendedName>
        <fullName evidence="16">UDP-N-acetylenolpyruvoylglucosamine reductase</fullName>
        <ecNumber evidence="16">1.3.1.98</ecNumber>
    </recommendedName>
    <alternativeName>
        <fullName evidence="16">UDP-N-acetylmuramate dehydrogenase</fullName>
    </alternativeName>
</protein>
<evidence type="ECO:0000256" key="2">
    <source>
        <dbReference type="ARBA" id="ARBA00003921"/>
    </source>
</evidence>
<dbReference type="Gene3D" id="3.30.43.10">
    <property type="entry name" value="Uridine Diphospho-n-acetylenolpyruvylglucosamine Reductase, domain 2"/>
    <property type="match status" value="1"/>
</dbReference>
<dbReference type="SUPFAM" id="SSF56194">
    <property type="entry name" value="Uridine diphospho-N-Acetylenolpyruvylglucosamine reductase, MurB, C-terminal domain"/>
    <property type="match status" value="1"/>
</dbReference>
<dbReference type="GO" id="GO:0008360">
    <property type="term" value="P:regulation of cell shape"/>
    <property type="evidence" value="ECO:0007669"/>
    <property type="project" value="UniProtKB-KW"/>
</dbReference>
<evidence type="ECO:0000256" key="15">
    <source>
        <dbReference type="ARBA" id="ARBA00048914"/>
    </source>
</evidence>
<evidence type="ECO:0000256" key="7">
    <source>
        <dbReference type="ARBA" id="ARBA00022630"/>
    </source>
</evidence>
<dbReference type="Gene3D" id="3.90.78.10">
    <property type="entry name" value="UDP-N-acetylenolpyruvoylglucosamine reductase, C-terminal domain"/>
    <property type="match status" value="1"/>
</dbReference>
<evidence type="ECO:0000256" key="5">
    <source>
        <dbReference type="ARBA" id="ARBA00022490"/>
    </source>
</evidence>
<evidence type="ECO:0000313" key="18">
    <source>
        <dbReference type="EMBL" id="PJE59786.1"/>
    </source>
</evidence>
<dbReference type="InterPro" id="IPR006094">
    <property type="entry name" value="Oxid_FAD_bind_N"/>
</dbReference>
<dbReference type="PANTHER" id="PTHR21071">
    <property type="entry name" value="UDP-N-ACETYLENOLPYRUVOYLGLUCOSAMINE REDUCTASE"/>
    <property type="match status" value="1"/>
</dbReference>
<reference evidence="19" key="1">
    <citation type="submission" date="2017-09" db="EMBL/GenBank/DDBJ databases">
        <title>Depth-based differentiation of microbial function through sediment-hosted aquifers and enrichment of novel symbionts in the deep terrestrial subsurface.</title>
        <authorList>
            <person name="Probst A.J."/>
            <person name="Ladd B."/>
            <person name="Jarett J.K."/>
            <person name="Geller-Mcgrath D.E."/>
            <person name="Sieber C.M.K."/>
            <person name="Emerson J.B."/>
            <person name="Anantharaman K."/>
            <person name="Thomas B.C."/>
            <person name="Malmstrom R."/>
            <person name="Stieglmeier M."/>
            <person name="Klingl A."/>
            <person name="Woyke T."/>
            <person name="Ryan C.M."/>
            <person name="Banfield J.F."/>
        </authorList>
    </citation>
    <scope>NUCLEOTIDE SEQUENCE [LARGE SCALE GENOMIC DNA]</scope>
</reference>
<dbReference type="InterPro" id="IPR016167">
    <property type="entry name" value="FAD-bd_PCMH_sub1"/>
</dbReference>
<gene>
    <name evidence="16 18" type="primary">murB</name>
    <name evidence="18" type="ORF">COU85_01845</name>
</gene>
<dbReference type="GO" id="GO:0071555">
    <property type="term" value="P:cell wall organization"/>
    <property type="evidence" value="ECO:0007669"/>
    <property type="project" value="UniProtKB-KW"/>
</dbReference>
<dbReference type="GO" id="GO:0071949">
    <property type="term" value="F:FAD binding"/>
    <property type="evidence" value="ECO:0007669"/>
    <property type="project" value="InterPro"/>
</dbReference>
<dbReference type="Pfam" id="PF01565">
    <property type="entry name" value="FAD_binding_4"/>
    <property type="match status" value="1"/>
</dbReference>
<keyword evidence="13 16" id="KW-0131">Cell cycle</keyword>
<dbReference type="GO" id="GO:0005829">
    <property type="term" value="C:cytosol"/>
    <property type="evidence" value="ECO:0007669"/>
    <property type="project" value="TreeGrafter"/>
</dbReference>
<keyword evidence="7 16" id="KW-0285">Flavoprotein</keyword>
<dbReference type="PROSITE" id="PS51387">
    <property type="entry name" value="FAD_PCMH"/>
    <property type="match status" value="1"/>
</dbReference>
<keyword evidence="9 16" id="KW-0521">NADP</keyword>
<dbReference type="Proteomes" id="UP000231086">
    <property type="component" value="Unassembled WGS sequence"/>
</dbReference>
<sequence length="317" mass="34389">MSLFAKLSGLKENISLSQHTTFRIGGPAKYFLVVRDEADFKKAVRVAREAKMPFYVLGGGSNMLVADQGFAGLVIKIQNVKIKSQNFKAKDKIIEVEAGFLFNKLIIDSVRENYAGIEWGFGIPGTIGGAICGNAGRLGEDISGVVRAVRVLDKNLTEKELTAPQCAFGYRESRFKKTGEIILGATLRLRKKEPTAIAEKFNAAKAVILHSPRFPSAGCAFKNYQTTGPQDPLLKNHPELEQRVRGGKIGVGFLIDQAGMKGQKVGGAQVWDGHANYIINTGGATAADVRLLMRNVTEAVGSKYGLALEPEVRFLGF</sequence>
<evidence type="ECO:0000259" key="17">
    <source>
        <dbReference type="PROSITE" id="PS51387"/>
    </source>
</evidence>
<dbReference type="AlphaFoldDB" id="A0A2M8KIN9"/>
<dbReference type="InterPro" id="IPR011601">
    <property type="entry name" value="MurB_C"/>
</dbReference>
<comment type="subcellular location">
    <subcellularLocation>
        <location evidence="3 16">Cytoplasm</location>
    </subcellularLocation>
</comment>
<feature type="active site" evidence="16">
    <location>
        <position position="171"/>
    </location>
</feature>
<evidence type="ECO:0000256" key="3">
    <source>
        <dbReference type="ARBA" id="ARBA00004496"/>
    </source>
</evidence>
<dbReference type="Pfam" id="PF02873">
    <property type="entry name" value="MurB_C"/>
    <property type="match status" value="1"/>
</dbReference>
<dbReference type="GO" id="GO:0051301">
    <property type="term" value="P:cell division"/>
    <property type="evidence" value="ECO:0007669"/>
    <property type="project" value="UniProtKB-KW"/>
</dbReference>
<evidence type="ECO:0000256" key="9">
    <source>
        <dbReference type="ARBA" id="ARBA00022857"/>
    </source>
</evidence>
<keyword evidence="5 16" id="KW-0963">Cytoplasm</keyword>
<dbReference type="InterPro" id="IPR036318">
    <property type="entry name" value="FAD-bd_PCMH-like_sf"/>
</dbReference>